<keyword evidence="2" id="KW-0119">Carbohydrate metabolism</keyword>
<keyword evidence="4" id="KW-1133">Transmembrane helix</keyword>
<keyword evidence="2" id="KW-0624">Polysaccharide degradation</keyword>
<dbReference type="Gene3D" id="2.60.40.290">
    <property type="match status" value="1"/>
</dbReference>
<evidence type="ECO:0000256" key="2">
    <source>
        <dbReference type="ARBA" id="ARBA00023326"/>
    </source>
</evidence>
<dbReference type="GO" id="GO:0004553">
    <property type="term" value="F:hydrolase activity, hydrolyzing O-glycosyl compounds"/>
    <property type="evidence" value="ECO:0007669"/>
    <property type="project" value="InterPro"/>
</dbReference>
<comment type="caution">
    <text evidence="6">The sequence shown here is derived from an EMBL/GenBank/DDBJ whole genome shotgun (WGS) entry which is preliminary data.</text>
</comment>
<keyword evidence="4" id="KW-0812">Transmembrane</keyword>
<dbReference type="Proteomes" id="UP000538929">
    <property type="component" value="Unassembled WGS sequence"/>
</dbReference>
<dbReference type="InterPro" id="IPR001919">
    <property type="entry name" value="CBD2"/>
</dbReference>
<name>A0A7W3TEP0_9ACTN</name>
<organism evidence="6 7">
    <name type="scientific">Streptomyces alkaliphilus</name>
    <dbReference type="NCBI Taxonomy" id="1472722"/>
    <lineage>
        <taxon>Bacteria</taxon>
        <taxon>Bacillati</taxon>
        <taxon>Actinomycetota</taxon>
        <taxon>Actinomycetes</taxon>
        <taxon>Kitasatosporales</taxon>
        <taxon>Streptomycetaceae</taxon>
        <taxon>Streptomyces</taxon>
    </lineage>
</organism>
<dbReference type="EMBL" id="VKHT01000504">
    <property type="protein sequence ID" value="MBB0245479.1"/>
    <property type="molecule type" value="Genomic_DNA"/>
</dbReference>
<evidence type="ECO:0000256" key="4">
    <source>
        <dbReference type="SAM" id="Phobius"/>
    </source>
</evidence>
<dbReference type="SMART" id="SM00637">
    <property type="entry name" value="CBD_II"/>
    <property type="match status" value="1"/>
</dbReference>
<evidence type="ECO:0000256" key="1">
    <source>
        <dbReference type="ARBA" id="ARBA00022729"/>
    </source>
</evidence>
<feature type="transmembrane region" description="Helical" evidence="4">
    <location>
        <begin position="65"/>
        <end position="87"/>
    </location>
</feature>
<evidence type="ECO:0000313" key="6">
    <source>
        <dbReference type="EMBL" id="MBB0245479.1"/>
    </source>
</evidence>
<dbReference type="GO" id="GO:0030247">
    <property type="term" value="F:polysaccharide binding"/>
    <property type="evidence" value="ECO:0007669"/>
    <property type="project" value="UniProtKB-UniRule"/>
</dbReference>
<sequence length="234" mass="23806">MTGTPIAGWMVGRRWERSHSSGVNGKDETLRGDREPVDPRTFRASPVRRSERQPRRHRTGTPRRVAIRAALTAFVAATALLFAGPMASHAAGGTTTSATAPTETGFEGGHAAVEPGVDTTTGGADAGPGEPSTDASCAALPVFGSSWPGGFQMEVTVTNTGTVPLTGWSVHLPAVNADQVWGGIAEPHPEGGTLITNTPWNGAVAPGTSVSLGLIGSGSGPTDARPPVCAPLTG</sequence>
<dbReference type="InterPro" id="IPR012291">
    <property type="entry name" value="CBM2_carb-bd_dom_sf"/>
</dbReference>
<dbReference type="AlphaFoldDB" id="A0A7W3TEP0"/>
<accession>A0A7W3TEP0</accession>
<evidence type="ECO:0000256" key="3">
    <source>
        <dbReference type="SAM" id="MobiDB-lite"/>
    </source>
</evidence>
<keyword evidence="4" id="KW-0472">Membrane</keyword>
<reference evidence="7" key="1">
    <citation type="submission" date="2019-10" db="EMBL/GenBank/DDBJ databases">
        <title>Streptomyces sp. nov., a novel actinobacterium isolated from alkaline environment.</title>
        <authorList>
            <person name="Golinska P."/>
        </authorList>
    </citation>
    <scope>NUCLEOTIDE SEQUENCE [LARGE SCALE GENOMIC DNA]</scope>
    <source>
        <strain evidence="7">DSM 42118</strain>
    </source>
</reference>
<keyword evidence="7" id="KW-1185">Reference proteome</keyword>
<keyword evidence="1" id="KW-0732">Signal</keyword>
<protein>
    <recommendedName>
        <fullName evidence="5">CBM2 domain-containing protein</fullName>
    </recommendedName>
</protein>
<evidence type="ECO:0000259" key="5">
    <source>
        <dbReference type="PROSITE" id="PS51173"/>
    </source>
</evidence>
<feature type="region of interest" description="Disordered" evidence="3">
    <location>
        <begin position="1"/>
        <end position="61"/>
    </location>
</feature>
<gene>
    <name evidence="6" type="ORF">FNQ90_15550</name>
</gene>
<proteinExistence type="predicted"/>
<dbReference type="PROSITE" id="PS51173">
    <property type="entry name" value="CBM2"/>
    <property type="match status" value="1"/>
</dbReference>
<dbReference type="GO" id="GO:0000272">
    <property type="term" value="P:polysaccharide catabolic process"/>
    <property type="evidence" value="ECO:0007669"/>
    <property type="project" value="UniProtKB-KW"/>
</dbReference>
<evidence type="ECO:0000313" key="7">
    <source>
        <dbReference type="Proteomes" id="UP000538929"/>
    </source>
</evidence>
<dbReference type="Pfam" id="PF00553">
    <property type="entry name" value="CBM_2"/>
    <property type="match status" value="1"/>
</dbReference>
<dbReference type="InterPro" id="IPR008965">
    <property type="entry name" value="CBM2/CBM3_carb-bd_dom_sf"/>
</dbReference>
<feature type="domain" description="CBM2" evidence="5">
    <location>
        <begin position="130"/>
        <end position="234"/>
    </location>
</feature>
<feature type="compositionally biased region" description="Basic and acidic residues" evidence="3">
    <location>
        <begin position="13"/>
        <end position="41"/>
    </location>
</feature>
<dbReference type="SUPFAM" id="SSF49384">
    <property type="entry name" value="Carbohydrate-binding domain"/>
    <property type="match status" value="1"/>
</dbReference>